<proteinExistence type="predicted"/>
<organism evidence="1 2">
    <name type="scientific">Candidatus Methanomassiliicoccus intestinalis</name>
    <dbReference type="NCBI Taxonomy" id="1406512"/>
    <lineage>
        <taxon>Archaea</taxon>
        <taxon>Methanobacteriati</taxon>
        <taxon>Thermoplasmatota</taxon>
        <taxon>Thermoplasmata</taxon>
        <taxon>Methanomassiliicoccales</taxon>
        <taxon>Methanomassiliicoccaceae</taxon>
        <taxon>Methanomassiliicoccus</taxon>
    </lineage>
</organism>
<sequence length="100" mass="11078">MQTIEIDKTLNVGFGNKRPVMTSDAKVVGKVYGAEVDTEQWMVSSILTDFDSSILSDADVKHPRVRKTRVSIPVDKIEKVSDVIQLSVDLNTLLSAIEED</sequence>
<dbReference type="RefSeq" id="WP_020448593.1">
    <property type="nucleotide sequence ID" value="NZ_CAYAYE010000015.1"/>
</dbReference>
<dbReference type="Proteomes" id="UP000752814">
    <property type="component" value="Unassembled WGS sequence"/>
</dbReference>
<comment type="caution">
    <text evidence="1">The sequence shown here is derived from an EMBL/GenBank/DDBJ whole genome shotgun (WGS) entry which is preliminary data.</text>
</comment>
<reference evidence="1" key="1">
    <citation type="submission" date="2016-03" db="EMBL/GenBank/DDBJ databases">
        <authorList>
            <person name="Borrel G."/>
            <person name="Mccann A."/>
            <person name="O'Toole P.W."/>
        </authorList>
    </citation>
    <scope>NUCLEOTIDE SEQUENCE</scope>
    <source>
        <strain evidence="1">183</strain>
    </source>
</reference>
<protein>
    <recommendedName>
        <fullName evidence="3">PRC-barrel domain-containing protein</fullName>
    </recommendedName>
</protein>
<evidence type="ECO:0008006" key="3">
    <source>
        <dbReference type="Google" id="ProtNLM"/>
    </source>
</evidence>
<name>A0A8J8TEE0_9ARCH</name>
<gene>
    <name evidence="1" type="ORF">A3207_02105</name>
</gene>
<evidence type="ECO:0000313" key="1">
    <source>
        <dbReference type="EMBL" id="TQS84840.1"/>
    </source>
</evidence>
<dbReference type="Gene3D" id="2.30.30.240">
    <property type="entry name" value="PRC-barrel domain"/>
    <property type="match status" value="1"/>
</dbReference>
<dbReference type="EMBL" id="LVVT01000001">
    <property type="protein sequence ID" value="TQS84840.1"/>
    <property type="molecule type" value="Genomic_DNA"/>
</dbReference>
<accession>A0A8J8TEE0</accession>
<evidence type="ECO:0000313" key="2">
    <source>
        <dbReference type="Proteomes" id="UP000752814"/>
    </source>
</evidence>
<dbReference type="AlphaFoldDB" id="A0A8J8TEE0"/>
<dbReference type="GeneID" id="41323123"/>